<protein>
    <submittedName>
        <fullName evidence="1">Uncharacterized protein</fullName>
    </submittedName>
</protein>
<dbReference type="EMBL" id="QPID01000001">
    <property type="protein sequence ID" value="RCU52758.1"/>
    <property type="molecule type" value="Genomic_DNA"/>
</dbReference>
<reference evidence="1 2" key="1">
    <citation type="submission" date="2018-07" db="EMBL/GenBank/DDBJ databases">
        <title>Corallincola holothuriorum sp. nov., a new facultative anaerobe isolated from sea cucumber Apostichopus japonicus.</title>
        <authorList>
            <person name="Xia H."/>
        </authorList>
    </citation>
    <scope>NUCLEOTIDE SEQUENCE [LARGE SCALE GENOMIC DNA]</scope>
    <source>
        <strain evidence="1 2">C4</strain>
    </source>
</reference>
<evidence type="ECO:0000313" key="1">
    <source>
        <dbReference type="EMBL" id="RCU52758.1"/>
    </source>
</evidence>
<dbReference type="RefSeq" id="WP_114336666.1">
    <property type="nucleotide sequence ID" value="NZ_QPID01000001.1"/>
</dbReference>
<dbReference type="AlphaFoldDB" id="A0A368NQS7"/>
<dbReference type="Proteomes" id="UP000252558">
    <property type="component" value="Unassembled WGS sequence"/>
</dbReference>
<name>A0A368NQS7_9GAMM</name>
<accession>A0A368NQS7</accession>
<keyword evidence="2" id="KW-1185">Reference proteome</keyword>
<sequence>MQRPDYEFEKYLDGDHPISQQFQKEQTAQPSMPADLEQSLLSMAHKSARRRSPQWRWLAIAASFVLVSVIYRGSEWALVDSLTPSETMPLSFDEVAQLKPVPQNTGGGPGEVTLAKRSMRSQQAIVAESEIAMPIVPDSKAKFHAQLRPSGDTDLSYLVAAAPAAVGEYQSGLNKQCLLSQFDRYTEQQLALEQWSRHWLQMRYPQLAQLAVARQEQRSWKLQFEQQLVRQVGRDAPQALPAALPFADWAASFDTDTLEAACQSNGALCASLASWQYQLAQQPETLAEGFSDLFRSTEYQSKLQAIPAHVEGCQ</sequence>
<evidence type="ECO:0000313" key="2">
    <source>
        <dbReference type="Proteomes" id="UP000252558"/>
    </source>
</evidence>
<proteinExistence type="predicted"/>
<gene>
    <name evidence="1" type="ORF">DU002_01995</name>
</gene>
<organism evidence="1 2">
    <name type="scientific">Corallincola holothuriorum</name>
    <dbReference type="NCBI Taxonomy" id="2282215"/>
    <lineage>
        <taxon>Bacteria</taxon>
        <taxon>Pseudomonadati</taxon>
        <taxon>Pseudomonadota</taxon>
        <taxon>Gammaproteobacteria</taxon>
        <taxon>Alteromonadales</taxon>
        <taxon>Psychromonadaceae</taxon>
        <taxon>Corallincola</taxon>
    </lineage>
</organism>
<comment type="caution">
    <text evidence="1">The sequence shown here is derived from an EMBL/GenBank/DDBJ whole genome shotgun (WGS) entry which is preliminary data.</text>
</comment>